<keyword evidence="9" id="KW-0862">Zinc</keyword>
<comment type="subcellular location">
    <subcellularLocation>
        <location evidence="2">Cell membrane</location>
        <topology evidence="2">Multi-pass membrane protein</topology>
    </subcellularLocation>
</comment>
<dbReference type="CDD" id="cd06158">
    <property type="entry name" value="S2P-M50_like_1"/>
    <property type="match status" value="1"/>
</dbReference>
<dbReference type="GO" id="GO:0006508">
    <property type="term" value="P:proteolysis"/>
    <property type="evidence" value="ECO:0007669"/>
    <property type="project" value="UniProtKB-KW"/>
</dbReference>
<evidence type="ECO:0000256" key="12">
    <source>
        <dbReference type="ARBA" id="ARBA00023136"/>
    </source>
</evidence>
<keyword evidence="6 13" id="KW-0812">Transmembrane</keyword>
<keyword evidence="10 13" id="KW-1133">Transmembrane helix</keyword>
<evidence type="ECO:0000256" key="11">
    <source>
        <dbReference type="ARBA" id="ARBA00023049"/>
    </source>
</evidence>
<dbReference type="EMBL" id="FPJA01000004">
    <property type="protein sequence ID" value="SFW21320.1"/>
    <property type="molecule type" value="Genomic_DNA"/>
</dbReference>
<feature type="domain" description="Peptidase M50" evidence="14">
    <location>
        <begin position="118"/>
        <end position="180"/>
    </location>
</feature>
<evidence type="ECO:0000256" key="10">
    <source>
        <dbReference type="ARBA" id="ARBA00022989"/>
    </source>
</evidence>
<evidence type="ECO:0000256" key="6">
    <source>
        <dbReference type="ARBA" id="ARBA00022692"/>
    </source>
</evidence>
<dbReference type="GO" id="GO:0005886">
    <property type="term" value="C:plasma membrane"/>
    <property type="evidence" value="ECO:0007669"/>
    <property type="project" value="UniProtKB-SubCell"/>
</dbReference>
<comment type="cofactor">
    <cofactor evidence="1">
        <name>Zn(2+)</name>
        <dbReference type="ChEBI" id="CHEBI:29105"/>
    </cofactor>
</comment>
<evidence type="ECO:0000313" key="16">
    <source>
        <dbReference type="Proteomes" id="UP000182958"/>
    </source>
</evidence>
<protein>
    <submittedName>
        <fullName evidence="15">Zn-dependent protease (Includes SpoIVFB)</fullName>
    </submittedName>
</protein>
<dbReference type="Proteomes" id="UP000182958">
    <property type="component" value="Unassembled WGS sequence"/>
</dbReference>
<keyword evidence="4" id="KW-1003">Cell membrane</keyword>
<keyword evidence="5 15" id="KW-0645">Protease</keyword>
<sequence>MFDFDIMHIIAGLPGLLIAMVVHEYAHAQVAVWLGDFTPRLMGRLTLNPKAHVDPIGMLMLFLVHFGWAKPVQINPRNFKNPKRDDILVSLAGPMANFVTAFLALVALLVYLRVGGDMTAGVSMVFQMIIEFNIGFGIFNLIPLPPLDGSHVLMQLLPRDMAYKLAELERYSFLILIVLLMTPVLSMILIPCRAFIWQVFMLLLRPFI</sequence>
<feature type="transmembrane region" description="Helical" evidence="13">
    <location>
        <begin position="52"/>
        <end position="68"/>
    </location>
</feature>
<reference evidence="16" key="1">
    <citation type="submission" date="2016-11" db="EMBL/GenBank/DDBJ databases">
        <authorList>
            <person name="Varghese N."/>
            <person name="Submissions S."/>
        </authorList>
    </citation>
    <scope>NUCLEOTIDE SEQUENCE [LARGE SCALE GENOMIC DNA]</scope>
    <source>
        <strain evidence="16">C3</strain>
    </source>
</reference>
<dbReference type="Pfam" id="PF02163">
    <property type="entry name" value="Peptidase_M50"/>
    <property type="match status" value="1"/>
</dbReference>
<organism evidence="15 16">
    <name type="scientific">Selenomonas ruminantium</name>
    <dbReference type="NCBI Taxonomy" id="971"/>
    <lineage>
        <taxon>Bacteria</taxon>
        <taxon>Bacillati</taxon>
        <taxon>Bacillota</taxon>
        <taxon>Negativicutes</taxon>
        <taxon>Selenomonadales</taxon>
        <taxon>Selenomonadaceae</taxon>
        <taxon>Selenomonas</taxon>
    </lineage>
</organism>
<keyword evidence="12 13" id="KW-0472">Membrane</keyword>
<dbReference type="InterPro" id="IPR008915">
    <property type="entry name" value="Peptidase_M50"/>
</dbReference>
<keyword evidence="7" id="KW-0479">Metal-binding</keyword>
<keyword evidence="16" id="KW-1185">Reference proteome</keyword>
<evidence type="ECO:0000313" key="15">
    <source>
        <dbReference type="EMBL" id="SFW21320.1"/>
    </source>
</evidence>
<feature type="transmembrane region" description="Helical" evidence="13">
    <location>
        <begin position="171"/>
        <end position="196"/>
    </location>
</feature>
<gene>
    <name evidence="15" type="ORF">SAMN02910323_0772</name>
</gene>
<dbReference type="RefSeq" id="WP_037351957.1">
    <property type="nucleotide sequence ID" value="NZ_FPJA01000004.1"/>
</dbReference>
<evidence type="ECO:0000259" key="14">
    <source>
        <dbReference type="Pfam" id="PF02163"/>
    </source>
</evidence>
<comment type="similarity">
    <text evidence="3">Belongs to the peptidase M50B family.</text>
</comment>
<name>A0A1K1MDW9_SELRU</name>
<dbReference type="PANTHER" id="PTHR35864">
    <property type="entry name" value="ZINC METALLOPROTEASE MJ0611-RELATED"/>
    <property type="match status" value="1"/>
</dbReference>
<feature type="transmembrane region" description="Helical" evidence="13">
    <location>
        <begin position="88"/>
        <end position="112"/>
    </location>
</feature>
<dbReference type="AlphaFoldDB" id="A0A1K1MDW9"/>
<keyword evidence="11" id="KW-0482">Metalloprotease</keyword>
<evidence type="ECO:0000256" key="7">
    <source>
        <dbReference type="ARBA" id="ARBA00022723"/>
    </source>
</evidence>
<feature type="transmembrane region" description="Helical" evidence="13">
    <location>
        <begin position="124"/>
        <end position="144"/>
    </location>
</feature>
<dbReference type="InterPro" id="IPR052348">
    <property type="entry name" value="Metallopeptidase_M50B"/>
</dbReference>
<evidence type="ECO:0000256" key="5">
    <source>
        <dbReference type="ARBA" id="ARBA00022670"/>
    </source>
</evidence>
<dbReference type="GO" id="GO:0046872">
    <property type="term" value="F:metal ion binding"/>
    <property type="evidence" value="ECO:0007669"/>
    <property type="project" value="UniProtKB-KW"/>
</dbReference>
<evidence type="ECO:0000256" key="3">
    <source>
        <dbReference type="ARBA" id="ARBA00007931"/>
    </source>
</evidence>
<evidence type="ECO:0000256" key="2">
    <source>
        <dbReference type="ARBA" id="ARBA00004651"/>
    </source>
</evidence>
<dbReference type="PANTHER" id="PTHR35864:SF1">
    <property type="entry name" value="ZINC METALLOPROTEASE YWHC-RELATED"/>
    <property type="match status" value="1"/>
</dbReference>
<dbReference type="GO" id="GO:0008237">
    <property type="term" value="F:metallopeptidase activity"/>
    <property type="evidence" value="ECO:0007669"/>
    <property type="project" value="UniProtKB-KW"/>
</dbReference>
<accession>A0A1K1MDW9</accession>
<evidence type="ECO:0000256" key="13">
    <source>
        <dbReference type="SAM" id="Phobius"/>
    </source>
</evidence>
<evidence type="ECO:0000256" key="8">
    <source>
        <dbReference type="ARBA" id="ARBA00022801"/>
    </source>
</evidence>
<evidence type="ECO:0000256" key="1">
    <source>
        <dbReference type="ARBA" id="ARBA00001947"/>
    </source>
</evidence>
<proteinExistence type="inferred from homology"/>
<evidence type="ECO:0000256" key="9">
    <source>
        <dbReference type="ARBA" id="ARBA00022833"/>
    </source>
</evidence>
<evidence type="ECO:0000256" key="4">
    <source>
        <dbReference type="ARBA" id="ARBA00022475"/>
    </source>
</evidence>
<dbReference type="InterPro" id="IPR044537">
    <property type="entry name" value="Rip2-like"/>
</dbReference>
<keyword evidence="8" id="KW-0378">Hydrolase</keyword>